<feature type="region of interest" description="Disordered" evidence="1">
    <location>
        <begin position="573"/>
        <end position="595"/>
    </location>
</feature>
<dbReference type="HOGENOM" id="CLU_387206_0_0_0"/>
<accession>Q9RWI3</accession>
<dbReference type="PIR" id="B75489">
    <property type="entry name" value="B75489"/>
</dbReference>
<dbReference type="STRING" id="243230.DR_0685"/>
<name>Q9RWI3_DEIRA</name>
<dbReference type="EMBL" id="AE000513">
    <property type="protein sequence ID" value="AAF10267.1"/>
    <property type="molecule type" value="Genomic_DNA"/>
</dbReference>
<sequence length="713" mass="73881">MSDVERVARPAKLWQHTCRLFVVSRLAPPSYVLNAFLKELHMRTFSSLSAVVAALALGTAGAQTLATPPTTPAGTEIINKAEITFTPESTPTNPNPPSETIETPPVITVVNPVPSFTITPNDGSKDTTQPDYTNPGQTREVKPCDKNVTFAYTLTNTGNVNGESYTLTNTPDPTGAVKTPENIRFYLDSNNNGQLDQSEIAAGATTTITDVAINQTVKFFQVYDVPCTATSTDKFGGDPTGTRNDNPNFSNDPTLPRDANNSNTVTINRKDGVVIGPKADPDGNGNPVTPAYNSPEGINIVPTASDTQVATVTTLPTSGVTVTFTNTIQNTGNRTDTFELTQTNTFPAGTTVVFKDANGNALPTVNGKPVVQNVPENGTVDIQVIVTLPAGVTPTQLSGQPAVTVTTTSQNDPTKSDTTKDIIEVKVPGIAFGDPTPGLGGDPTPVGTPPTGVPGNPGTPLTPGNPQTCTAPIRTYLPMEIANLGSQDDAFVVSGTAPVTVLNPDGTVNPTPVIVPVVYYRDVNGDGKLDAGDTELQGGNTGTIKPGEEIKLIAVVDVPCAAAQQTITLNQEAKSPTTGVSQKDPNDTITVGGNGGKPIVTKTVDKATANPGDTLTYTIIGKNTSNANVKQALVCDTVPTNTTFVSFTATTNASGTVVYSNNGGSSWSASATAPAAGAKVCAGVDTNNDGKVDAADILKPGETITVTYQVKVN</sequence>
<dbReference type="NCBIfam" id="TIGR01451">
    <property type="entry name" value="B_ant_repeat"/>
    <property type="match status" value="1"/>
</dbReference>
<evidence type="ECO:0000313" key="3">
    <source>
        <dbReference type="EMBL" id="AAF10267.1"/>
    </source>
</evidence>
<dbReference type="Pfam" id="PF01345">
    <property type="entry name" value="DUF11"/>
    <property type="match status" value="1"/>
</dbReference>
<dbReference type="PROSITE" id="PS00018">
    <property type="entry name" value="EF_HAND_1"/>
    <property type="match status" value="2"/>
</dbReference>
<evidence type="ECO:0000313" key="4">
    <source>
        <dbReference type="Proteomes" id="UP000002524"/>
    </source>
</evidence>
<feature type="compositionally biased region" description="Low complexity" evidence="1">
    <location>
        <begin position="433"/>
        <end position="445"/>
    </location>
</feature>
<dbReference type="Gene3D" id="2.60.40.740">
    <property type="match status" value="1"/>
</dbReference>
<dbReference type="PaxDb" id="243230-DR_0685"/>
<dbReference type="InterPro" id="IPR047589">
    <property type="entry name" value="DUF11_rpt"/>
</dbReference>
<reference evidence="3 4" key="1">
    <citation type="journal article" date="1999" name="Science">
        <title>Genome sequence of the radioresistant bacterium Deinococcus radiodurans R1.</title>
        <authorList>
            <person name="White O."/>
            <person name="Eisen J.A."/>
            <person name="Heidelberg J.F."/>
            <person name="Hickey E.K."/>
            <person name="Peterson J.D."/>
            <person name="Dodson R.J."/>
            <person name="Haft D.H."/>
            <person name="Gwinn M.L."/>
            <person name="Nelson W.C."/>
            <person name="Richardson D.L."/>
            <person name="Moffat K.S."/>
            <person name="Qin H."/>
            <person name="Jiang L."/>
            <person name="Pamphile W."/>
            <person name="Crosby M."/>
            <person name="Shen M."/>
            <person name="Vamathevan J.J."/>
            <person name="Lam P."/>
            <person name="McDonald L."/>
            <person name="Utterback T."/>
            <person name="Zalewski C."/>
            <person name="Makarova K.S."/>
            <person name="Aravind L."/>
            <person name="Daly M.J."/>
            <person name="Minton K.W."/>
            <person name="Fleischmann R.D."/>
            <person name="Ketchum K.A."/>
            <person name="Nelson K.E."/>
            <person name="Salzberg S."/>
            <person name="Smith H.O."/>
            <person name="Venter J.C."/>
            <person name="Fraser C.M."/>
        </authorList>
    </citation>
    <scope>NUCLEOTIDE SEQUENCE [LARGE SCALE GENOMIC DNA]</scope>
    <source>
        <strain evidence="4">ATCC 13939 / DSM 20539 / JCM 16871 / LMG 4051 / NBRC 15346 / NCIMB 9279 / R1 / VKM B-1422</strain>
    </source>
</reference>
<dbReference type="PANTHER" id="PTHR34819:SF3">
    <property type="entry name" value="CELL SURFACE PROTEIN"/>
    <property type="match status" value="1"/>
</dbReference>
<dbReference type="InterPro" id="IPR018247">
    <property type="entry name" value="EF_Hand_1_Ca_BS"/>
</dbReference>
<dbReference type="InterPro" id="IPR001434">
    <property type="entry name" value="OmcB-like_DUF11"/>
</dbReference>
<dbReference type="KEGG" id="dra:DR_0685"/>
<dbReference type="PATRIC" id="fig|243230.17.peg.863"/>
<keyword evidence="4" id="KW-1185">Reference proteome</keyword>
<evidence type="ECO:0000259" key="2">
    <source>
        <dbReference type="Pfam" id="PF01345"/>
    </source>
</evidence>
<feature type="domain" description="DUF11" evidence="2">
    <location>
        <begin position="600"/>
        <end position="690"/>
    </location>
</feature>
<dbReference type="AlphaFoldDB" id="Q9RWI3"/>
<feature type="region of interest" description="Disordered" evidence="1">
    <location>
        <begin position="433"/>
        <end position="465"/>
    </location>
</feature>
<protein>
    <recommendedName>
        <fullName evidence="2">DUF11 domain-containing protein</fullName>
    </recommendedName>
</protein>
<feature type="compositionally biased region" description="Low complexity" evidence="1">
    <location>
        <begin position="453"/>
        <end position="465"/>
    </location>
</feature>
<dbReference type="Proteomes" id="UP000002524">
    <property type="component" value="Chromosome 1"/>
</dbReference>
<evidence type="ECO:0000256" key="1">
    <source>
        <dbReference type="SAM" id="MobiDB-lite"/>
    </source>
</evidence>
<feature type="region of interest" description="Disordered" evidence="1">
    <location>
        <begin position="85"/>
        <end position="139"/>
    </location>
</feature>
<feature type="compositionally biased region" description="Low complexity" evidence="1">
    <location>
        <begin position="86"/>
        <end position="114"/>
    </location>
</feature>
<dbReference type="PANTHER" id="PTHR34819">
    <property type="entry name" value="LARGE CYSTEINE-RICH PERIPLASMIC PROTEIN OMCB"/>
    <property type="match status" value="1"/>
</dbReference>
<dbReference type="EnsemblBacteria" id="AAF10267">
    <property type="protein sequence ID" value="AAF10267"/>
    <property type="gene ID" value="DR_0685"/>
</dbReference>
<dbReference type="InterPro" id="IPR051172">
    <property type="entry name" value="Chlamydia_OmcB"/>
</dbReference>
<gene>
    <name evidence="3" type="ordered locus">DR_0685</name>
</gene>
<organism evidence="3 4">
    <name type="scientific">Deinococcus radiodurans (strain ATCC 13939 / DSM 20539 / JCM 16871 / CCUG 27074 / LMG 4051 / NBRC 15346 / NCIMB 9279 / VKM B-1422 / R1)</name>
    <dbReference type="NCBI Taxonomy" id="243230"/>
    <lineage>
        <taxon>Bacteria</taxon>
        <taxon>Thermotogati</taxon>
        <taxon>Deinococcota</taxon>
        <taxon>Deinococci</taxon>
        <taxon>Deinococcales</taxon>
        <taxon>Deinococcaceae</taxon>
        <taxon>Deinococcus</taxon>
    </lineage>
</organism>
<dbReference type="eggNOG" id="COG4719">
    <property type="taxonomic scope" value="Bacteria"/>
</dbReference>
<dbReference type="OrthoDB" id="53563at2"/>
<proteinExistence type="predicted"/>
<dbReference type="eggNOG" id="COG1470">
    <property type="taxonomic scope" value="Bacteria"/>
</dbReference>
<feature type="compositionally biased region" description="Polar residues" evidence="1">
    <location>
        <begin position="573"/>
        <end position="591"/>
    </location>
</feature>
<feature type="compositionally biased region" description="Polar residues" evidence="1">
    <location>
        <begin position="116"/>
        <end position="137"/>
    </location>
</feature>
<feature type="compositionally biased region" description="Polar residues" evidence="1">
    <location>
        <begin position="241"/>
        <end position="267"/>
    </location>
</feature>
<feature type="region of interest" description="Disordered" evidence="1">
    <location>
        <begin position="230"/>
        <end position="296"/>
    </location>
</feature>
<dbReference type="InParanoid" id="Q9RWI3"/>